<organism evidence="4 5">
    <name type="scientific">candidate division WS6 bacterium GW2011_GWF2_39_15</name>
    <dbReference type="NCBI Taxonomy" id="1619100"/>
    <lineage>
        <taxon>Bacteria</taxon>
        <taxon>Candidatus Dojkabacteria</taxon>
    </lineage>
</organism>
<keyword evidence="1 4" id="KW-0489">Methyltransferase</keyword>
<dbReference type="CDD" id="cd18103">
    <property type="entry name" value="SpoU-like_RlmB"/>
    <property type="match status" value="1"/>
</dbReference>
<dbReference type="STRING" id="1619100.UT34_C0001G0084"/>
<sequence>MPRTKYIQIESKNALLELLREGKHFDKIYVALSAYKDLKTKEIVQIAGSRRVPIEKASRKFMDRLSKTSSIESVIGLMEADNMWRLDELLLKLHEEKISPFFILLDHIKYDQNIGAILRTAFGCGVNGIITPIKTENFLTNESLRISMGAAARIPIVEMNLFSALSEMKKEGIKVYGVSMEGREYYNTDLRGPAAFVMGAEDVGISPKVSERVDEMVSIPMREGLGSLNVGASTAIVCYEKLRQEVKGF</sequence>
<reference evidence="4 5" key="1">
    <citation type="journal article" date="2015" name="Nature">
        <title>rRNA introns, odd ribosomes, and small enigmatic genomes across a large radiation of phyla.</title>
        <authorList>
            <person name="Brown C.T."/>
            <person name="Hug L.A."/>
            <person name="Thomas B.C."/>
            <person name="Sharon I."/>
            <person name="Castelle C.J."/>
            <person name="Singh A."/>
            <person name="Wilkins M.J."/>
            <person name="Williams K.H."/>
            <person name="Banfield J.F."/>
        </authorList>
    </citation>
    <scope>NUCLEOTIDE SEQUENCE [LARGE SCALE GENOMIC DNA]</scope>
</reference>
<protein>
    <submittedName>
        <fullName evidence="4">RNA methyltransferase, TrmH family group 3</fullName>
    </submittedName>
</protein>
<dbReference type="GO" id="GO:0005829">
    <property type="term" value="C:cytosol"/>
    <property type="evidence" value="ECO:0007669"/>
    <property type="project" value="TreeGrafter"/>
</dbReference>
<dbReference type="Gene3D" id="3.30.1330.30">
    <property type="match status" value="1"/>
</dbReference>
<dbReference type="InterPro" id="IPR001537">
    <property type="entry name" value="SpoU_MeTrfase"/>
</dbReference>
<dbReference type="SUPFAM" id="SSF55315">
    <property type="entry name" value="L30e-like"/>
    <property type="match status" value="1"/>
</dbReference>
<dbReference type="Gene3D" id="3.40.1280.10">
    <property type="match status" value="1"/>
</dbReference>
<dbReference type="InterPro" id="IPR029026">
    <property type="entry name" value="tRNA_m1G_MTases_N"/>
</dbReference>
<dbReference type="InterPro" id="IPR004441">
    <property type="entry name" value="rRNA_MeTrfase_TrmH"/>
</dbReference>
<dbReference type="EMBL" id="LBWK01000001">
    <property type="protein sequence ID" value="KKR06044.1"/>
    <property type="molecule type" value="Genomic_DNA"/>
</dbReference>
<name>A0A0G0MPQ4_9BACT</name>
<comment type="caution">
    <text evidence="4">The sequence shown here is derived from an EMBL/GenBank/DDBJ whole genome shotgun (WGS) entry which is preliminary data.</text>
</comment>
<gene>
    <name evidence="4" type="ORF">UT34_C0001G0084</name>
</gene>
<evidence type="ECO:0000256" key="2">
    <source>
        <dbReference type="ARBA" id="ARBA00022679"/>
    </source>
</evidence>
<dbReference type="SUPFAM" id="SSF75217">
    <property type="entry name" value="alpha/beta knot"/>
    <property type="match status" value="1"/>
</dbReference>
<proteinExistence type="predicted"/>
<feature type="domain" description="RNA 2-O ribose methyltransferase substrate binding" evidence="3">
    <location>
        <begin position="8"/>
        <end position="84"/>
    </location>
</feature>
<dbReference type="PANTHER" id="PTHR46429:SF1">
    <property type="entry name" value="23S RRNA (GUANOSINE-2'-O-)-METHYLTRANSFERASE RLMB"/>
    <property type="match status" value="1"/>
</dbReference>
<evidence type="ECO:0000259" key="3">
    <source>
        <dbReference type="SMART" id="SM00967"/>
    </source>
</evidence>
<evidence type="ECO:0000313" key="4">
    <source>
        <dbReference type="EMBL" id="KKR06044.1"/>
    </source>
</evidence>
<accession>A0A0G0MPQ4</accession>
<dbReference type="AlphaFoldDB" id="A0A0G0MPQ4"/>
<dbReference type="InterPro" id="IPR013123">
    <property type="entry name" value="SpoU_subst-bd"/>
</dbReference>
<dbReference type="GO" id="GO:0006396">
    <property type="term" value="P:RNA processing"/>
    <property type="evidence" value="ECO:0007669"/>
    <property type="project" value="InterPro"/>
</dbReference>
<dbReference type="SMART" id="SM00967">
    <property type="entry name" value="SpoU_sub_bind"/>
    <property type="match status" value="1"/>
</dbReference>
<dbReference type="PANTHER" id="PTHR46429">
    <property type="entry name" value="23S RRNA (GUANOSINE-2'-O-)-METHYLTRANSFERASE RLMB"/>
    <property type="match status" value="1"/>
</dbReference>
<dbReference type="InterPro" id="IPR029064">
    <property type="entry name" value="Ribosomal_eL30-like_sf"/>
</dbReference>
<dbReference type="GO" id="GO:0003723">
    <property type="term" value="F:RNA binding"/>
    <property type="evidence" value="ECO:0007669"/>
    <property type="project" value="InterPro"/>
</dbReference>
<evidence type="ECO:0000313" key="5">
    <source>
        <dbReference type="Proteomes" id="UP000034799"/>
    </source>
</evidence>
<dbReference type="Pfam" id="PF08032">
    <property type="entry name" value="SpoU_sub_bind"/>
    <property type="match status" value="1"/>
</dbReference>
<dbReference type="Pfam" id="PF00588">
    <property type="entry name" value="SpoU_methylase"/>
    <property type="match status" value="1"/>
</dbReference>
<keyword evidence="2 4" id="KW-0808">Transferase</keyword>
<dbReference type="InterPro" id="IPR029028">
    <property type="entry name" value="Alpha/beta_knot_MTases"/>
</dbReference>
<evidence type="ECO:0000256" key="1">
    <source>
        <dbReference type="ARBA" id="ARBA00022603"/>
    </source>
</evidence>
<dbReference type="GO" id="GO:0032259">
    <property type="term" value="P:methylation"/>
    <property type="evidence" value="ECO:0007669"/>
    <property type="project" value="UniProtKB-KW"/>
</dbReference>
<dbReference type="GO" id="GO:0008173">
    <property type="term" value="F:RNA methyltransferase activity"/>
    <property type="evidence" value="ECO:0007669"/>
    <property type="project" value="InterPro"/>
</dbReference>
<dbReference type="Proteomes" id="UP000034799">
    <property type="component" value="Unassembled WGS sequence"/>
</dbReference>